<gene>
    <name evidence="3" type="ORF">BVH74_17695</name>
</gene>
<protein>
    <recommendedName>
        <fullName evidence="2">Metallo-beta-lactamase domain-containing protein</fullName>
    </recommendedName>
</protein>
<evidence type="ECO:0000313" key="4">
    <source>
        <dbReference type="Proteomes" id="UP000243488"/>
    </source>
</evidence>
<organism evidence="3 4">
    <name type="scientific">Halopseudomonas phragmitis</name>
    <dbReference type="NCBI Taxonomy" id="1931241"/>
    <lineage>
        <taxon>Bacteria</taxon>
        <taxon>Pseudomonadati</taxon>
        <taxon>Pseudomonadota</taxon>
        <taxon>Gammaproteobacteria</taxon>
        <taxon>Pseudomonadales</taxon>
        <taxon>Pseudomonadaceae</taxon>
        <taxon>Halopseudomonas</taxon>
    </lineage>
</organism>
<dbReference type="InterPro" id="IPR036866">
    <property type="entry name" value="RibonucZ/Hydroxyglut_hydro"/>
</dbReference>
<dbReference type="Proteomes" id="UP000243488">
    <property type="component" value="Chromosome"/>
</dbReference>
<keyword evidence="4" id="KW-1185">Reference proteome</keyword>
<dbReference type="STRING" id="1931241.BVH74_17695"/>
<evidence type="ECO:0000256" key="1">
    <source>
        <dbReference type="SAM" id="SignalP"/>
    </source>
</evidence>
<keyword evidence="1" id="KW-0732">Signal</keyword>
<sequence length="484" mass="53591">MRVFKKVLLLFIASITSLCVGALSAGQDNSYNGFEMRAEVFKKYPSVLEALTSNSNIGFGGAFSHAIANNMHSRTNPKAIQDAYDLLEVKAYGDGVWLLRFPFVNVAVFETSEGLVLVDAAYAPAGPALLDAVREISDKKVHSIIITHHHADHAYGAWSIIEAGDNPEIITTSDYMYEMYLDTKLASHTLVGLNNQHPANVPRSVNDVLQPTITFNGEMEYIVGETTFNLYSARGETADHLWVHVPMHDLVVSADLWQPFLPNAGNGKRRQRYVGDWAAALRSMISLKPNVLLPMHGPVMLGFEEIEDKLSATALVFESAVDQVTEGLNSGLRRDQIVEKMQMPNELAGRPDMAETYNRFSDIGKTVFKEYNGWWDGVPSNFSQPDYSSKASALAEMSGGRNEFLGIVRSVADSDIKLASYFADIVYYAWPEDSAVLNLALDVYAKRITPDVPTQELTIYLSHMAELMHKLKLLEAVQLAGDDN</sequence>
<dbReference type="PANTHER" id="PTHR43223">
    <property type="entry name" value="ALKYL/ARYL-SULFATASE"/>
    <property type="match status" value="1"/>
</dbReference>
<dbReference type="InterPro" id="IPR038536">
    <property type="entry name" value="Alkyl/aryl-sulf_dimr_sf"/>
</dbReference>
<evidence type="ECO:0000313" key="3">
    <source>
        <dbReference type="EMBL" id="AQZ96474.1"/>
    </source>
</evidence>
<dbReference type="InterPro" id="IPR001279">
    <property type="entry name" value="Metallo-B-lactamas"/>
</dbReference>
<accession>A0A1V0B9L8</accession>
<dbReference type="Pfam" id="PF00753">
    <property type="entry name" value="Lactamase_B"/>
    <property type="match status" value="1"/>
</dbReference>
<dbReference type="InterPro" id="IPR029228">
    <property type="entry name" value="Alkyl_sulf_dimr"/>
</dbReference>
<feature type="chain" id="PRO_5012120775" description="Metallo-beta-lactamase domain-containing protein" evidence="1">
    <location>
        <begin position="23"/>
        <end position="484"/>
    </location>
</feature>
<dbReference type="SUPFAM" id="SSF56281">
    <property type="entry name" value="Metallo-hydrolase/oxidoreductase"/>
    <property type="match status" value="1"/>
</dbReference>
<dbReference type="GO" id="GO:0046983">
    <property type="term" value="F:protein dimerization activity"/>
    <property type="evidence" value="ECO:0007669"/>
    <property type="project" value="InterPro"/>
</dbReference>
<dbReference type="Gene3D" id="3.60.15.10">
    <property type="entry name" value="Ribonuclease Z/Hydroxyacylglutathione hydrolase-like"/>
    <property type="match status" value="1"/>
</dbReference>
<dbReference type="AlphaFoldDB" id="A0A1V0B9L8"/>
<proteinExistence type="predicted"/>
<dbReference type="Gene3D" id="1.25.40.880">
    <property type="entry name" value="Alkyl sulfatase, dimerisation domain"/>
    <property type="match status" value="1"/>
</dbReference>
<feature type="domain" description="Metallo-beta-lactamase" evidence="2">
    <location>
        <begin position="103"/>
        <end position="296"/>
    </location>
</feature>
<reference evidence="3 4" key="1">
    <citation type="submission" date="2017-03" db="EMBL/GenBank/DDBJ databases">
        <title>Complete genome sequence of the novel DNRA strain Pseudomonas sp. S-6-2 isolated from Chinese polluted river sediment. Journal of Biotechnology.</title>
        <authorList>
            <person name="Li J."/>
            <person name="Xiang F."/>
            <person name="Wang L."/>
            <person name="Xi L."/>
            <person name="Liu J."/>
        </authorList>
    </citation>
    <scope>NUCLEOTIDE SEQUENCE [LARGE SCALE GENOMIC DNA]</scope>
    <source>
        <strain evidence="3 4">S-6-2</strain>
    </source>
</reference>
<dbReference type="EMBL" id="CP020100">
    <property type="protein sequence ID" value="AQZ96474.1"/>
    <property type="molecule type" value="Genomic_DNA"/>
</dbReference>
<dbReference type="SMART" id="SM00849">
    <property type="entry name" value="Lactamase_B"/>
    <property type="match status" value="1"/>
</dbReference>
<dbReference type="Pfam" id="PF14863">
    <property type="entry name" value="Alkyl_sulf_dimr"/>
    <property type="match status" value="1"/>
</dbReference>
<dbReference type="InterPro" id="IPR052195">
    <property type="entry name" value="Bact_Alkyl/Aryl-Sulfatase"/>
</dbReference>
<evidence type="ECO:0000259" key="2">
    <source>
        <dbReference type="SMART" id="SM00849"/>
    </source>
</evidence>
<dbReference type="RefSeq" id="WP_080051382.1">
    <property type="nucleotide sequence ID" value="NZ_CP020100.1"/>
</dbReference>
<feature type="signal peptide" evidence="1">
    <location>
        <begin position="1"/>
        <end position="22"/>
    </location>
</feature>
<dbReference type="KEGG" id="ppha:BVH74_17695"/>
<name>A0A1V0B9L8_9GAMM</name>
<dbReference type="PANTHER" id="PTHR43223:SF2">
    <property type="entry name" value="METALLO-BETA-LACTAMASE DOMAIN-CONTAINING PROTEIN"/>
    <property type="match status" value="1"/>
</dbReference>